<dbReference type="Pfam" id="PF25800">
    <property type="entry name" value="FimV_N"/>
    <property type="match status" value="1"/>
</dbReference>
<dbReference type="NCBIfam" id="TIGR03505">
    <property type="entry name" value="FimV_core"/>
    <property type="match status" value="1"/>
</dbReference>
<feature type="compositionally biased region" description="Low complexity" evidence="1">
    <location>
        <begin position="539"/>
        <end position="550"/>
    </location>
</feature>
<feature type="chain" id="PRO_5008258968" description="FimV N-terminal domain-containing protein" evidence="3">
    <location>
        <begin position="36"/>
        <end position="699"/>
    </location>
</feature>
<feature type="signal peptide" evidence="3">
    <location>
        <begin position="1"/>
        <end position="35"/>
    </location>
</feature>
<feature type="compositionally biased region" description="Low complexity" evidence="1">
    <location>
        <begin position="438"/>
        <end position="450"/>
    </location>
</feature>
<dbReference type="AlphaFoldDB" id="A0A193GGX7"/>
<dbReference type="InterPro" id="IPR018392">
    <property type="entry name" value="LysM"/>
</dbReference>
<evidence type="ECO:0000256" key="3">
    <source>
        <dbReference type="SAM" id="SignalP"/>
    </source>
</evidence>
<dbReference type="CDD" id="cd00118">
    <property type="entry name" value="LysM"/>
    <property type="match status" value="1"/>
</dbReference>
<evidence type="ECO:0000256" key="2">
    <source>
        <dbReference type="SAM" id="Phobius"/>
    </source>
</evidence>
<feature type="region of interest" description="Disordered" evidence="1">
    <location>
        <begin position="345"/>
        <end position="613"/>
    </location>
</feature>
<keyword evidence="3" id="KW-0732">Signal</keyword>
<gene>
    <name evidence="5" type="ORF">BAU07_16815</name>
</gene>
<dbReference type="KEGG" id="bfz:BAU07_16815"/>
<feature type="compositionally biased region" description="Low complexity" evidence="1">
    <location>
        <begin position="271"/>
        <end position="280"/>
    </location>
</feature>
<sequence>MTLRTLRLSSKPSRHATRLAVALALACAASTPAHALRLAHSRVVSAPNAPLEVLVGIADLSPDEQRSLMATLADPAAWQRAGVTPPVPLSSITLRLEGAGNPARRNLRITSPEAATGSAVDLLLDIGTSAGQRQVQLSVMQTAGGFPGLTSQAVVGSGARTGRGTGTGAVSVRSGDTLYGIAQSRAVPDATIYQMLVALWRANPQAFIQNNMNLVKAGVTLTVPDAATVRAIDPAEARRIFIEQAEAYARYRASLAGAAAQGAAAAAAPSAGGQVGASAPAAPPAPTTQDRVRLSSGEPGQGDPQAQAQARGDAEVSIARATQDAESRVAELERNVKDLNAALAANQGQGGGTPASGNGQPATAGLPGPAIGGGQAGAGRSGDMAAAGQGSDATAPLPSGGAGSSAATAGGNPATGGAAANGVGPGKASPSSNPAADGTGSAAPAGSNASGSGGASGPAAAQGGSPANSAPAGTAAGAPADSNAPAGRDNAARSSGTGITATPAAPASGAGSTSTAPGLASDASALGGSAGVAGTPGSTNAAPGGAPAQTGGTGIAPSKDAATGIPSPATPGGAKGTEAGAGTGAGTGPTASLEPGADSGATTTSPADAQGPASGLPAWLSDNLLIVLTAVLALIAFVIAWLLRRAAARREEDQDDLDEELYMSEIDEGAIDRRLEGINLDLDEPPKDDVARRPGVLRP</sequence>
<keyword evidence="2" id="KW-0812">Transmembrane</keyword>
<feature type="compositionally biased region" description="Gly residues" evidence="1">
    <location>
        <begin position="573"/>
        <end position="587"/>
    </location>
</feature>
<feature type="compositionally biased region" description="Low complexity" evidence="1">
    <location>
        <begin position="297"/>
        <end position="311"/>
    </location>
</feature>
<feature type="compositionally biased region" description="Low complexity" evidence="1">
    <location>
        <begin position="494"/>
        <end position="527"/>
    </location>
</feature>
<dbReference type="InterPro" id="IPR057840">
    <property type="entry name" value="FimV_N"/>
</dbReference>
<feature type="compositionally biased region" description="Low complexity" evidence="1">
    <location>
        <begin position="393"/>
        <end position="422"/>
    </location>
</feature>
<keyword evidence="2" id="KW-1133">Transmembrane helix</keyword>
<dbReference type="InterPro" id="IPR020012">
    <property type="entry name" value="LysM_FimV"/>
</dbReference>
<evidence type="ECO:0000259" key="4">
    <source>
        <dbReference type="Pfam" id="PF25800"/>
    </source>
</evidence>
<feature type="region of interest" description="Disordered" evidence="1">
    <location>
        <begin position="677"/>
        <end position="699"/>
    </location>
</feature>
<keyword evidence="6" id="KW-1185">Reference proteome</keyword>
<feature type="compositionally biased region" description="Low complexity" evidence="1">
    <location>
        <begin position="457"/>
        <end position="487"/>
    </location>
</feature>
<dbReference type="OrthoDB" id="5298707at2"/>
<reference evidence="5 6" key="1">
    <citation type="submission" date="2016-06" db="EMBL/GenBank/DDBJ databases">
        <title>Complete genome sequences of Bordetella bronchialis and Bordetella flabilis.</title>
        <authorList>
            <person name="LiPuma J.J."/>
            <person name="Spilker T."/>
        </authorList>
    </citation>
    <scope>NUCLEOTIDE SEQUENCE [LARGE SCALE GENOMIC DNA]</scope>
    <source>
        <strain evidence="5 6">AU10664</strain>
    </source>
</reference>
<dbReference type="RefSeq" id="WP_066659772.1">
    <property type="nucleotide sequence ID" value="NZ_CBCSCL010000018.1"/>
</dbReference>
<evidence type="ECO:0000256" key="1">
    <source>
        <dbReference type="SAM" id="MobiDB-lite"/>
    </source>
</evidence>
<dbReference type="InterPro" id="IPR036779">
    <property type="entry name" value="LysM_dom_sf"/>
</dbReference>
<evidence type="ECO:0000313" key="6">
    <source>
        <dbReference type="Proteomes" id="UP000091926"/>
    </source>
</evidence>
<protein>
    <recommendedName>
        <fullName evidence="4">FimV N-terminal domain-containing protein</fullName>
    </recommendedName>
</protein>
<accession>A0A193GGX7</accession>
<evidence type="ECO:0000313" key="5">
    <source>
        <dbReference type="EMBL" id="ANN78549.1"/>
    </source>
</evidence>
<feature type="transmembrane region" description="Helical" evidence="2">
    <location>
        <begin position="624"/>
        <end position="643"/>
    </location>
</feature>
<dbReference type="Proteomes" id="UP000091926">
    <property type="component" value="Chromosome"/>
</dbReference>
<dbReference type="Gene3D" id="3.10.350.10">
    <property type="entry name" value="LysM domain"/>
    <property type="match status" value="1"/>
</dbReference>
<keyword evidence="2" id="KW-0472">Membrane</keyword>
<feature type="domain" description="FimV N-terminal" evidence="4">
    <location>
        <begin position="37"/>
        <end position="132"/>
    </location>
</feature>
<dbReference type="EMBL" id="CP016172">
    <property type="protein sequence ID" value="ANN78549.1"/>
    <property type="molecule type" value="Genomic_DNA"/>
</dbReference>
<organism evidence="5 6">
    <name type="scientific">Bordetella flabilis</name>
    <dbReference type="NCBI Taxonomy" id="463014"/>
    <lineage>
        <taxon>Bacteria</taxon>
        <taxon>Pseudomonadati</taxon>
        <taxon>Pseudomonadota</taxon>
        <taxon>Betaproteobacteria</taxon>
        <taxon>Burkholderiales</taxon>
        <taxon>Alcaligenaceae</taxon>
        <taxon>Bordetella</taxon>
    </lineage>
</organism>
<name>A0A193GGX7_9BORD</name>
<proteinExistence type="predicted"/>
<feature type="region of interest" description="Disordered" evidence="1">
    <location>
        <begin position="271"/>
        <end position="322"/>
    </location>
</feature>
<dbReference type="STRING" id="463014.BAU07_16815"/>
<feature type="compositionally biased region" description="Gly residues" evidence="1">
    <location>
        <begin position="370"/>
        <end position="380"/>
    </location>
</feature>